<dbReference type="Proteomes" id="UP001234989">
    <property type="component" value="Chromosome 5"/>
</dbReference>
<accession>A0AAF0R1N2</accession>
<reference evidence="1" key="1">
    <citation type="submission" date="2023-08" db="EMBL/GenBank/DDBJ databases">
        <title>A de novo genome assembly of Solanum verrucosum Schlechtendal, a Mexican diploid species geographically isolated from the other diploid A-genome species in potato relatives.</title>
        <authorList>
            <person name="Hosaka K."/>
        </authorList>
    </citation>
    <scope>NUCLEOTIDE SEQUENCE</scope>
    <source>
        <tissue evidence="1">Young leaves</tissue>
    </source>
</reference>
<evidence type="ECO:0000313" key="2">
    <source>
        <dbReference type="Proteomes" id="UP001234989"/>
    </source>
</evidence>
<name>A0AAF0R1N2_SOLVR</name>
<sequence length="125" mass="14470">MVADMRSRMSLFVVRLSCLSNKESKEAMLIGDVGIARLMIYVQQVEKDQLKDREEFENKRAKTLVNESEQQKELDLHIRKAVRHKRGTKTPACATCGRSNLGMCRDHSTSCFQVWPERSFYEKVS</sequence>
<proteinExistence type="predicted"/>
<gene>
    <name evidence="1" type="ORF">MTR67_023741</name>
</gene>
<dbReference type="AlphaFoldDB" id="A0AAF0R1N2"/>
<organism evidence="1 2">
    <name type="scientific">Solanum verrucosum</name>
    <dbReference type="NCBI Taxonomy" id="315347"/>
    <lineage>
        <taxon>Eukaryota</taxon>
        <taxon>Viridiplantae</taxon>
        <taxon>Streptophyta</taxon>
        <taxon>Embryophyta</taxon>
        <taxon>Tracheophyta</taxon>
        <taxon>Spermatophyta</taxon>
        <taxon>Magnoliopsida</taxon>
        <taxon>eudicotyledons</taxon>
        <taxon>Gunneridae</taxon>
        <taxon>Pentapetalae</taxon>
        <taxon>asterids</taxon>
        <taxon>lamiids</taxon>
        <taxon>Solanales</taxon>
        <taxon>Solanaceae</taxon>
        <taxon>Solanoideae</taxon>
        <taxon>Solaneae</taxon>
        <taxon>Solanum</taxon>
    </lineage>
</organism>
<keyword evidence="2" id="KW-1185">Reference proteome</keyword>
<evidence type="ECO:0000313" key="1">
    <source>
        <dbReference type="EMBL" id="WMV30356.1"/>
    </source>
</evidence>
<protein>
    <submittedName>
        <fullName evidence="1">Uncharacterized protein</fullName>
    </submittedName>
</protein>
<dbReference type="EMBL" id="CP133616">
    <property type="protein sequence ID" value="WMV30356.1"/>
    <property type="molecule type" value="Genomic_DNA"/>
</dbReference>